<dbReference type="GO" id="GO:0005524">
    <property type="term" value="F:ATP binding"/>
    <property type="evidence" value="ECO:0007669"/>
    <property type="project" value="UniProtKB-KW"/>
</dbReference>
<dbReference type="CDD" id="cd03215">
    <property type="entry name" value="ABC_Carb_Monos_II"/>
    <property type="match status" value="1"/>
</dbReference>
<dbReference type="EC" id="3.6.3.17" evidence="10"/>
<evidence type="ECO:0000256" key="7">
    <source>
        <dbReference type="ARBA" id="ARBA00022967"/>
    </source>
</evidence>
<evidence type="ECO:0000256" key="1">
    <source>
        <dbReference type="ARBA" id="ARBA00004202"/>
    </source>
</evidence>
<comment type="subcellular location">
    <subcellularLocation>
        <location evidence="1">Cell membrane</location>
        <topology evidence="1">Peripheral membrane protein</topology>
    </subcellularLocation>
</comment>
<dbReference type="PANTHER" id="PTHR43790">
    <property type="entry name" value="CARBOHYDRATE TRANSPORT ATP-BINDING PROTEIN MG119-RELATED"/>
    <property type="match status" value="1"/>
</dbReference>
<dbReference type="SMART" id="SM00382">
    <property type="entry name" value="AAA"/>
    <property type="match status" value="2"/>
</dbReference>
<proteinExistence type="predicted"/>
<keyword evidence="2" id="KW-0813">Transport</keyword>
<gene>
    <name evidence="10" type="primary">mglA_1</name>
    <name evidence="10" type="ORF">NCTC12112_00252</name>
</gene>
<evidence type="ECO:0000259" key="9">
    <source>
        <dbReference type="PROSITE" id="PS50893"/>
    </source>
</evidence>
<dbReference type="Pfam" id="PF00005">
    <property type="entry name" value="ABC_tran"/>
    <property type="match status" value="2"/>
</dbReference>
<dbReference type="InterPro" id="IPR050107">
    <property type="entry name" value="ABC_carbohydrate_import_ATPase"/>
</dbReference>
<feature type="domain" description="ABC transporter" evidence="9">
    <location>
        <begin position="8"/>
        <end position="244"/>
    </location>
</feature>
<evidence type="ECO:0000256" key="8">
    <source>
        <dbReference type="ARBA" id="ARBA00023136"/>
    </source>
</evidence>
<organism evidence="10 11">
    <name type="scientific">Fusobacterium ulcerans</name>
    <dbReference type="NCBI Taxonomy" id="861"/>
    <lineage>
        <taxon>Bacteria</taxon>
        <taxon>Fusobacteriati</taxon>
        <taxon>Fusobacteriota</taxon>
        <taxon>Fusobacteriia</taxon>
        <taxon>Fusobacteriales</taxon>
        <taxon>Fusobacteriaceae</taxon>
        <taxon>Fusobacterium</taxon>
    </lineage>
</organism>
<dbReference type="CDD" id="cd03216">
    <property type="entry name" value="ABC_Carb_Monos_I"/>
    <property type="match status" value="1"/>
</dbReference>
<reference evidence="10 11" key="1">
    <citation type="submission" date="2018-06" db="EMBL/GenBank/DDBJ databases">
        <authorList>
            <consortium name="Pathogen Informatics"/>
            <person name="Doyle S."/>
        </authorList>
    </citation>
    <scope>NUCLEOTIDE SEQUENCE [LARGE SCALE GENOMIC DNA]</scope>
    <source>
        <strain evidence="10 11">NCTC12112</strain>
    </source>
</reference>
<dbReference type="InterPro" id="IPR003593">
    <property type="entry name" value="AAA+_ATPase"/>
</dbReference>
<dbReference type="PROSITE" id="PS50893">
    <property type="entry name" value="ABC_TRANSPORTER_2"/>
    <property type="match status" value="2"/>
</dbReference>
<evidence type="ECO:0000256" key="6">
    <source>
        <dbReference type="ARBA" id="ARBA00022840"/>
    </source>
</evidence>
<keyword evidence="7" id="KW-1278">Translocase</keyword>
<name>A0AAX2J6Z0_9FUSO</name>
<evidence type="ECO:0000256" key="3">
    <source>
        <dbReference type="ARBA" id="ARBA00022475"/>
    </source>
</evidence>
<dbReference type="GeneID" id="78454850"/>
<dbReference type="FunFam" id="3.40.50.300:FF:000127">
    <property type="entry name" value="Ribose import ATP-binding protein RbsA"/>
    <property type="match status" value="1"/>
</dbReference>
<evidence type="ECO:0000256" key="2">
    <source>
        <dbReference type="ARBA" id="ARBA00022448"/>
    </source>
</evidence>
<evidence type="ECO:0000256" key="4">
    <source>
        <dbReference type="ARBA" id="ARBA00022737"/>
    </source>
</evidence>
<dbReference type="AlphaFoldDB" id="A0AAX2J6Z0"/>
<keyword evidence="10" id="KW-0378">Hydrolase</keyword>
<keyword evidence="8" id="KW-0472">Membrane</keyword>
<protein>
    <submittedName>
        <fullName evidence="10">Galactose/methyl galactoside import ATP-binding protein MglA</fullName>
        <ecNumber evidence="10">3.6.3.17</ecNumber>
    </submittedName>
</protein>
<dbReference type="Gene3D" id="3.40.50.300">
    <property type="entry name" value="P-loop containing nucleotide triphosphate hydrolases"/>
    <property type="match status" value="2"/>
</dbReference>
<keyword evidence="4" id="KW-0677">Repeat</keyword>
<keyword evidence="6 10" id="KW-0067">ATP-binding</keyword>
<feature type="domain" description="ABC transporter" evidence="9">
    <location>
        <begin position="256"/>
        <end position="494"/>
    </location>
</feature>
<dbReference type="PANTHER" id="PTHR43790:SF9">
    <property type="entry name" value="GALACTOFURANOSE TRANSPORTER ATP-BINDING PROTEIN YTFR"/>
    <property type="match status" value="1"/>
</dbReference>
<dbReference type="KEGG" id="ful:C4N20_08510"/>
<accession>A0AAX2J6Z0</accession>
<evidence type="ECO:0000313" key="10">
    <source>
        <dbReference type="EMBL" id="SQI99734.1"/>
    </source>
</evidence>
<dbReference type="GO" id="GO:0016887">
    <property type="term" value="F:ATP hydrolysis activity"/>
    <property type="evidence" value="ECO:0007669"/>
    <property type="project" value="InterPro"/>
</dbReference>
<sequence length="498" mass="55834">MLVGDVILNCKNISKSFSKVEVLKNINIEIKKGEVHAIIGANGAGKSTLMKIICGVHEANGGELIYKGKAEKFKTPLEAQEKGISIIYQELSLVSTLKNYENLFVGNEIKKYGIFTDDTAMIKRFKELCERLNFDIDPMEITRNMSISKQQMIEILKVVANDSDIIIMDEPTTSLSEKEKKSLFDVIRKLKEAGKTVIYISHMLEEVFSVCDRISVLRDGEFIATKKVSELTKDKVVELMTGKVVKRGSIREKKDNRNETVLEVKGLEYKNILKDLSFQVKRGEVVGIAGLVGSGRSELAECIFGAREINKGDIYLEGEKQNFSHPKDAIKNGIGLIPEDRKNFGLIMKHTIKDNSTLIQIKKMLAGPLLSNKKENEHIEEAIKDLSIKVSDYNLKVSSLSGGNQQKIVISKWKDMDLKILIFDEPTKGIDVNAKEDIFKVIEDYAAKGVGIIFISSDLEEVERVADRVLVLKRGNFISELRGNDINIEKINYLALNG</sequence>
<dbReference type="InterPro" id="IPR027417">
    <property type="entry name" value="P-loop_NTPase"/>
</dbReference>
<evidence type="ECO:0000256" key="5">
    <source>
        <dbReference type="ARBA" id="ARBA00022741"/>
    </source>
</evidence>
<dbReference type="RefSeq" id="WP_005979035.1">
    <property type="nucleotide sequence ID" value="NZ_CABKNW010000004.1"/>
</dbReference>
<dbReference type="InterPro" id="IPR003439">
    <property type="entry name" value="ABC_transporter-like_ATP-bd"/>
</dbReference>
<dbReference type="EMBL" id="LS483487">
    <property type="protein sequence ID" value="SQI99734.1"/>
    <property type="molecule type" value="Genomic_DNA"/>
</dbReference>
<evidence type="ECO:0000313" key="11">
    <source>
        <dbReference type="Proteomes" id="UP000249008"/>
    </source>
</evidence>
<dbReference type="GO" id="GO:0005886">
    <property type="term" value="C:plasma membrane"/>
    <property type="evidence" value="ECO:0007669"/>
    <property type="project" value="UniProtKB-SubCell"/>
</dbReference>
<keyword evidence="5" id="KW-0547">Nucleotide-binding</keyword>
<dbReference type="Proteomes" id="UP000249008">
    <property type="component" value="Chromosome 1"/>
</dbReference>
<keyword evidence="3" id="KW-1003">Cell membrane</keyword>
<dbReference type="SUPFAM" id="SSF52540">
    <property type="entry name" value="P-loop containing nucleoside triphosphate hydrolases"/>
    <property type="match status" value="2"/>
</dbReference>